<proteinExistence type="predicted"/>
<accession>A0A6V7VI46</accession>
<comment type="caution">
    <text evidence="1">The sequence shown here is derived from an EMBL/GenBank/DDBJ whole genome shotgun (WGS) entry which is preliminary data.</text>
</comment>
<dbReference type="Proteomes" id="UP000580250">
    <property type="component" value="Unassembled WGS sequence"/>
</dbReference>
<evidence type="ECO:0000313" key="1">
    <source>
        <dbReference type="EMBL" id="CAD2174619.1"/>
    </source>
</evidence>
<reference evidence="1 2" key="1">
    <citation type="submission" date="2020-08" db="EMBL/GenBank/DDBJ databases">
        <authorList>
            <person name="Koutsovoulos G."/>
            <person name="Danchin GJ E."/>
        </authorList>
    </citation>
    <scope>NUCLEOTIDE SEQUENCE [LARGE SCALE GENOMIC DNA]</scope>
</reference>
<dbReference type="AlphaFoldDB" id="A0A6V7VI46"/>
<gene>
    <name evidence="1" type="ORF">MENT_LOCUS26302</name>
</gene>
<dbReference type="EMBL" id="CAJEWN010000239">
    <property type="protein sequence ID" value="CAD2174619.1"/>
    <property type="molecule type" value="Genomic_DNA"/>
</dbReference>
<evidence type="ECO:0000313" key="2">
    <source>
        <dbReference type="Proteomes" id="UP000580250"/>
    </source>
</evidence>
<name>A0A6V7VI46_MELEN</name>
<protein>
    <submittedName>
        <fullName evidence="1">Uncharacterized protein</fullName>
    </submittedName>
</protein>
<sequence length="78" mass="9180">MGRFKCNLVKEVRVQKLLQKKLEIFGRKLAQLFYSECIKNVHSSSTSCKRLKMRISEAFIKEKFLNNYNIWAGFLSCS</sequence>
<organism evidence="1 2">
    <name type="scientific">Meloidogyne enterolobii</name>
    <name type="common">Root-knot nematode worm</name>
    <name type="synonym">Meloidogyne mayaguensis</name>
    <dbReference type="NCBI Taxonomy" id="390850"/>
    <lineage>
        <taxon>Eukaryota</taxon>
        <taxon>Metazoa</taxon>
        <taxon>Ecdysozoa</taxon>
        <taxon>Nematoda</taxon>
        <taxon>Chromadorea</taxon>
        <taxon>Rhabditida</taxon>
        <taxon>Tylenchina</taxon>
        <taxon>Tylenchomorpha</taxon>
        <taxon>Tylenchoidea</taxon>
        <taxon>Meloidogynidae</taxon>
        <taxon>Meloidogyninae</taxon>
        <taxon>Meloidogyne</taxon>
    </lineage>
</organism>